<dbReference type="Gene3D" id="3.90.1580.10">
    <property type="entry name" value="paralog of FGE (formylglycine-generating enzyme)"/>
    <property type="match status" value="1"/>
</dbReference>
<dbReference type="SUPFAM" id="SSF56436">
    <property type="entry name" value="C-type lectin-like"/>
    <property type="match status" value="1"/>
</dbReference>
<dbReference type="Pfam" id="PF03781">
    <property type="entry name" value="FGE-sulfatase"/>
    <property type="match status" value="1"/>
</dbReference>
<gene>
    <name evidence="2" type="ORF">GCM10022257_02290</name>
</gene>
<feature type="domain" description="Sulfatase-modifying factor enzyme-like" evidence="1">
    <location>
        <begin position="9"/>
        <end position="119"/>
    </location>
</feature>
<evidence type="ECO:0000313" key="2">
    <source>
        <dbReference type="EMBL" id="GAA4268128.1"/>
    </source>
</evidence>
<dbReference type="PANTHER" id="PTHR23150">
    <property type="entry name" value="SULFATASE MODIFYING FACTOR 1, 2"/>
    <property type="match status" value="1"/>
</dbReference>
<dbReference type="InterPro" id="IPR005532">
    <property type="entry name" value="SUMF_dom"/>
</dbReference>
<dbReference type="Proteomes" id="UP001500027">
    <property type="component" value="Unassembled WGS sequence"/>
</dbReference>
<name>A0ABP8E7V6_9FLAO</name>
<dbReference type="InterPro" id="IPR051043">
    <property type="entry name" value="Sulfatase_Mod_Factor_Kinase"/>
</dbReference>
<comment type="caution">
    <text evidence="2">The sequence shown here is derived from an EMBL/GenBank/DDBJ whole genome shotgun (WGS) entry which is preliminary data.</text>
</comment>
<keyword evidence="3" id="KW-1185">Reference proteome</keyword>
<dbReference type="EMBL" id="BAABAV010000001">
    <property type="protein sequence ID" value="GAA4268128.1"/>
    <property type="molecule type" value="Genomic_DNA"/>
</dbReference>
<evidence type="ECO:0000259" key="1">
    <source>
        <dbReference type="Pfam" id="PF03781"/>
    </source>
</evidence>
<organism evidence="2 3">
    <name type="scientific">Hyunsoonleella aestuarii</name>
    <dbReference type="NCBI Taxonomy" id="912802"/>
    <lineage>
        <taxon>Bacteria</taxon>
        <taxon>Pseudomonadati</taxon>
        <taxon>Bacteroidota</taxon>
        <taxon>Flavobacteriia</taxon>
        <taxon>Flavobacteriales</taxon>
        <taxon>Flavobacteriaceae</taxon>
    </lineage>
</organism>
<dbReference type="RefSeq" id="WP_246046810.1">
    <property type="nucleotide sequence ID" value="NZ_BAABAV010000001.1"/>
</dbReference>
<dbReference type="PANTHER" id="PTHR23150:SF19">
    <property type="entry name" value="FORMYLGLYCINE-GENERATING ENZYME"/>
    <property type="match status" value="1"/>
</dbReference>
<sequence length="126" mass="14304">MEGEFPLNNTSENGYERLAPVKSYPANSFGLYDMAGNVWEWTNDWYNIKYYKELASQNKTIINPLGADTAYNPNNTYIKKIIKGGSFLCSDSYCASYRVSSRMATDTDSAQEHLGLRTVETQDMIK</sequence>
<dbReference type="InterPro" id="IPR016187">
    <property type="entry name" value="CTDL_fold"/>
</dbReference>
<dbReference type="InterPro" id="IPR042095">
    <property type="entry name" value="SUMF_sf"/>
</dbReference>
<evidence type="ECO:0000313" key="3">
    <source>
        <dbReference type="Proteomes" id="UP001500027"/>
    </source>
</evidence>
<protein>
    <recommendedName>
        <fullName evidence="1">Sulfatase-modifying factor enzyme-like domain-containing protein</fullName>
    </recommendedName>
</protein>
<accession>A0ABP8E7V6</accession>
<reference evidence="3" key="1">
    <citation type="journal article" date="2019" name="Int. J. Syst. Evol. Microbiol.">
        <title>The Global Catalogue of Microorganisms (GCM) 10K type strain sequencing project: providing services to taxonomists for standard genome sequencing and annotation.</title>
        <authorList>
            <consortium name="The Broad Institute Genomics Platform"/>
            <consortium name="The Broad Institute Genome Sequencing Center for Infectious Disease"/>
            <person name="Wu L."/>
            <person name="Ma J."/>
        </authorList>
    </citation>
    <scope>NUCLEOTIDE SEQUENCE [LARGE SCALE GENOMIC DNA]</scope>
    <source>
        <strain evidence="3">JCM 17452</strain>
    </source>
</reference>
<proteinExistence type="predicted"/>